<dbReference type="Pfam" id="PF18998">
    <property type="entry name" value="Flg_new_2"/>
    <property type="match status" value="2"/>
</dbReference>
<dbReference type="Proteomes" id="UP000886722">
    <property type="component" value="Unassembled WGS sequence"/>
</dbReference>
<organism evidence="4 5">
    <name type="scientific">Candidatus Caccoplasma intestinavium</name>
    <dbReference type="NCBI Taxonomy" id="2840716"/>
    <lineage>
        <taxon>Bacteria</taxon>
        <taxon>Pseudomonadati</taxon>
        <taxon>Bacteroidota</taxon>
        <taxon>Bacteroidia</taxon>
        <taxon>Bacteroidales</taxon>
        <taxon>Bacteroidaceae</taxon>
        <taxon>Bacteroidaceae incertae sedis</taxon>
        <taxon>Candidatus Caccoplasma</taxon>
    </lineage>
</organism>
<dbReference type="PANTHER" id="PTHR31321">
    <property type="entry name" value="ACYL-COA THIOESTER HYDROLASE YBHC-RELATED"/>
    <property type="match status" value="1"/>
</dbReference>
<dbReference type="GO" id="GO:0009279">
    <property type="term" value="C:cell outer membrane"/>
    <property type="evidence" value="ECO:0007669"/>
    <property type="project" value="TreeGrafter"/>
</dbReference>
<sequence>MDCDVSNGKIANAGWEDWAQINSGTKLIIPACIDAVISLESFSPTTTTTIDGQTINQGVNTPSFTCSSKVDSIDIVIGDGSYWRYVKIELPVIEQSSAGKVYTDEAASVIWNFNTAVDYDKVSTVTPSDGFNTTAINFGDLTVTGTGTGQATDAEGQTVTFVKLKPGGNTNAIAWNVKPVKGLTFTPTKVSAYIQRFGTDAENGVVVTALLEDGTSEVLGTYTAPRNNKSQSEDKFGKNANYTNQFVIELTADQQTKLTTTGIFTLQATIGVGNTKEGGFSDVRIEGKLNGTIEDVAKYSLKAQASPTEAAEITIYPEAEVYDEGTKVTITATKNFGYKFVNWTDADGNVISEDAKFTHTIDSDIELTANYKTVNTYSLNYTIDGGANDYMVQPTPAPTVIDGKNMYEEGTLVVLTASSNPILTFTSWSNGETASELSFKMSENIDLVANYSAVDFIAGWDFYLPGNNGRPADFASADNDAAALVLRDADGNTFGWLDKSQAGAGGYEGRPGGVNWKNDVAIGTTYWQTMVNASAFTDIKVQTSMVYNYNAYQTYNVEYSLDGTTWEAIGQIKMTGSKNWTDGNFDLPKEADNQATVYLRWIADKSSKIDGTSSNNDGACIGATYITGTAKLINDGTAPKLVGTVPTEGFEGASANGKIVLTFDEKVKMAENAKGTIGTTELIPTVSGKTVIFEYKGLSYSTAYTFTLPANSVQDLTDNTLAEAITIYFTTKNKPVIEKALYDFVVPRDGTFKEAIDAANSREDKSKRYRIFVMKGNYVIPASETSTIEGSDGKPYPDPRTDLTASNTSIIGEDMETTTVKNTCPDVPEGTANPIEGLRKAYTLHNTGSGTYIQDLKLINGLNDACGRGEAYEESGDKTILKNVGLWGYQDTYCSNNGRGRYYIEGGVIRGRTDYICGKDDIFFNGVEFRNCGAGYIAVPSVPKKYGYIMRDCKITAEKGKESEVNGKYTLGRPWGSGTPIALWINTICEVLPSAVGWNEMSGGWPARFAEYNSMTSSGTTIDLSSRKTTFGDGHENNPRLTTDEAAFYTVTNVLGGDDDWDPTEYTEQASAPTNVKITDNVITWDNSNYVLCWAVCKDGKVIAFTTEPTYTIEDTNATYSIRSANEMGGLGEAAIVTAPSAIDEVTTGLQVISTDYYNMQGIKVSASYQGVIIKIEKLENGEQVVTKVINK</sequence>
<dbReference type="InterPro" id="IPR012334">
    <property type="entry name" value="Pectin_lyas_fold"/>
</dbReference>
<dbReference type="InterPro" id="IPR032812">
    <property type="entry name" value="SbsA_Ig"/>
</dbReference>
<name>A0A9D1GE49_9BACT</name>
<dbReference type="GO" id="GO:0052689">
    <property type="term" value="F:carboxylic ester hydrolase activity"/>
    <property type="evidence" value="ECO:0007669"/>
    <property type="project" value="TreeGrafter"/>
</dbReference>
<gene>
    <name evidence="4" type="ORF">IAD06_05390</name>
</gene>
<protein>
    <submittedName>
        <fullName evidence="4">Ig-like domain-containing protein</fullName>
    </submittedName>
</protein>
<dbReference type="SUPFAM" id="SSF51126">
    <property type="entry name" value="Pectin lyase-like"/>
    <property type="match status" value="1"/>
</dbReference>
<dbReference type="PANTHER" id="PTHR31321:SF57">
    <property type="entry name" value="PECTINESTERASE 53-RELATED"/>
    <property type="match status" value="1"/>
</dbReference>
<comment type="caution">
    <text evidence="4">The sequence shown here is derived from an EMBL/GenBank/DDBJ whole genome shotgun (WGS) entry which is preliminary data.</text>
</comment>
<keyword evidence="1" id="KW-0732">Signal</keyword>
<feature type="domain" description="SbsA Ig-like" evidence="2">
    <location>
        <begin position="635"/>
        <end position="731"/>
    </location>
</feature>
<evidence type="ECO:0000313" key="4">
    <source>
        <dbReference type="EMBL" id="HIT39452.1"/>
    </source>
</evidence>
<dbReference type="Pfam" id="PF13205">
    <property type="entry name" value="Big_5"/>
    <property type="match status" value="1"/>
</dbReference>
<dbReference type="InterPro" id="IPR011050">
    <property type="entry name" value="Pectin_lyase_fold/virulence"/>
</dbReference>
<dbReference type="EMBL" id="DVKT01000040">
    <property type="protein sequence ID" value="HIT39452.1"/>
    <property type="molecule type" value="Genomic_DNA"/>
</dbReference>
<evidence type="ECO:0000259" key="2">
    <source>
        <dbReference type="Pfam" id="PF13205"/>
    </source>
</evidence>
<dbReference type="Gene3D" id="2.160.20.10">
    <property type="entry name" value="Single-stranded right-handed beta-helix, Pectin lyase-like"/>
    <property type="match status" value="1"/>
</dbReference>
<evidence type="ECO:0000259" key="3">
    <source>
        <dbReference type="Pfam" id="PF18998"/>
    </source>
</evidence>
<dbReference type="AlphaFoldDB" id="A0A9D1GE49"/>
<evidence type="ECO:0000256" key="1">
    <source>
        <dbReference type="ARBA" id="ARBA00022729"/>
    </source>
</evidence>
<accession>A0A9D1GE49</accession>
<proteinExistence type="predicted"/>
<reference evidence="4" key="2">
    <citation type="journal article" date="2021" name="PeerJ">
        <title>Extensive microbial diversity within the chicken gut microbiome revealed by metagenomics and culture.</title>
        <authorList>
            <person name="Gilroy R."/>
            <person name="Ravi A."/>
            <person name="Getino M."/>
            <person name="Pursley I."/>
            <person name="Horton D.L."/>
            <person name="Alikhan N.F."/>
            <person name="Baker D."/>
            <person name="Gharbi K."/>
            <person name="Hall N."/>
            <person name="Watson M."/>
            <person name="Adriaenssens E.M."/>
            <person name="Foster-Nyarko E."/>
            <person name="Jarju S."/>
            <person name="Secka A."/>
            <person name="Antonio M."/>
            <person name="Oren A."/>
            <person name="Chaudhuri R.R."/>
            <person name="La Ragione R."/>
            <person name="Hildebrand F."/>
            <person name="Pallen M.J."/>
        </authorList>
    </citation>
    <scope>NUCLEOTIDE SEQUENCE</scope>
    <source>
        <strain evidence="4">21143</strain>
    </source>
</reference>
<feature type="domain" description="Bacterial repeat" evidence="3">
    <location>
        <begin position="305"/>
        <end position="374"/>
    </location>
</feature>
<dbReference type="InterPro" id="IPR044060">
    <property type="entry name" value="Bacterial_rp_domain"/>
</dbReference>
<evidence type="ECO:0000313" key="5">
    <source>
        <dbReference type="Proteomes" id="UP000886722"/>
    </source>
</evidence>
<feature type="domain" description="Bacterial repeat" evidence="3">
    <location>
        <begin position="401"/>
        <end position="454"/>
    </location>
</feature>
<reference evidence="4" key="1">
    <citation type="submission" date="2020-10" db="EMBL/GenBank/DDBJ databases">
        <authorList>
            <person name="Gilroy R."/>
        </authorList>
    </citation>
    <scope>NUCLEOTIDE SEQUENCE</scope>
    <source>
        <strain evidence="4">21143</strain>
    </source>
</reference>